<evidence type="ECO:0000313" key="8">
    <source>
        <dbReference type="EMBL" id="KAG8366965.1"/>
    </source>
</evidence>
<keyword evidence="4" id="KW-0372">Hormone</keyword>
<organism evidence="8 9">
    <name type="scientific">Buddleja alternifolia</name>
    <dbReference type="NCBI Taxonomy" id="168488"/>
    <lineage>
        <taxon>Eukaryota</taxon>
        <taxon>Viridiplantae</taxon>
        <taxon>Streptophyta</taxon>
        <taxon>Embryophyta</taxon>
        <taxon>Tracheophyta</taxon>
        <taxon>Spermatophyta</taxon>
        <taxon>Magnoliopsida</taxon>
        <taxon>eudicotyledons</taxon>
        <taxon>Gunneridae</taxon>
        <taxon>Pentapetalae</taxon>
        <taxon>asterids</taxon>
        <taxon>lamiids</taxon>
        <taxon>Lamiales</taxon>
        <taxon>Scrophulariaceae</taxon>
        <taxon>Buddlejeae</taxon>
        <taxon>Buddleja</taxon>
    </lineage>
</organism>
<dbReference type="AlphaFoldDB" id="A0AAV6WDT9"/>
<reference evidence="8" key="1">
    <citation type="submission" date="2019-10" db="EMBL/GenBank/DDBJ databases">
        <authorList>
            <person name="Zhang R."/>
            <person name="Pan Y."/>
            <person name="Wang J."/>
            <person name="Ma R."/>
            <person name="Yu S."/>
        </authorList>
    </citation>
    <scope>NUCLEOTIDE SEQUENCE</scope>
    <source>
        <strain evidence="8">LA-IB0</strain>
        <tissue evidence="8">Leaf</tissue>
    </source>
</reference>
<evidence type="ECO:0000256" key="4">
    <source>
        <dbReference type="ARBA" id="ARBA00022702"/>
    </source>
</evidence>
<gene>
    <name evidence="8" type="ORF">BUALT_Bualt16G0023100</name>
</gene>
<comment type="caution">
    <text evidence="8">The sequence shown here is derived from an EMBL/GenBank/DDBJ whole genome shotgun (WGS) entry which is preliminary data.</text>
</comment>
<keyword evidence="5 7" id="KW-0732">Signal</keyword>
<evidence type="ECO:0000256" key="1">
    <source>
        <dbReference type="ARBA" id="ARBA00004613"/>
    </source>
</evidence>
<comment type="similarity">
    <text evidence="2">Belongs to the plant rapid alkalinization factor (RALF) family.</text>
</comment>
<feature type="chain" id="PRO_5043989363" evidence="7">
    <location>
        <begin position="27"/>
        <end position="216"/>
    </location>
</feature>
<dbReference type="GO" id="GO:0005179">
    <property type="term" value="F:hormone activity"/>
    <property type="evidence" value="ECO:0007669"/>
    <property type="project" value="UniProtKB-KW"/>
</dbReference>
<evidence type="ECO:0000313" key="9">
    <source>
        <dbReference type="Proteomes" id="UP000826271"/>
    </source>
</evidence>
<dbReference type="InterPro" id="IPR039252">
    <property type="entry name" value="RALFL27"/>
</dbReference>
<accession>A0AAV6WDT9</accession>
<dbReference type="GO" id="GO:0005576">
    <property type="term" value="C:extracellular region"/>
    <property type="evidence" value="ECO:0007669"/>
    <property type="project" value="UniProtKB-SubCell"/>
</dbReference>
<evidence type="ECO:0000256" key="3">
    <source>
        <dbReference type="ARBA" id="ARBA00022525"/>
    </source>
</evidence>
<dbReference type="Proteomes" id="UP000826271">
    <property type="component" value="Unassembled WGS sequence"/>
</dbReference>
<evidence type="ECO:0000256" key="7">
    <source>
        <dbReference type="SAM" id="SignalP"/>
    </source>
</evidence>
<dbReference type="InterPro" id="IPR008801">
    <property type="entry name" value="RALF"/>
</dbReference>
<keyword evidence="6" id="KW-1015">Disulfide bond</keyword>
<dbReference type="PANTHER" id="PTHR39112">
    <property type="entry name" value="PROTEIN RALF-LIKE 27-RELATED"/>
    <property type="match status" value="1"/>
</dbReference>
<comment type="subcellular location">
    <subcellularLocation>
        <location evidence="1">Secreted</location>
    </subcellularLocation>
</comment>
<evidence type="ECO:0000256" key="6">
    <source>
        <dbReference type="ARBA" id="ARBA00023157"/>
    </source>
</evidence>
<dbReference type="Pfam" id="PF05498">
    <property type="entry name" value="RALF"/>
    <property type="match status" value="1"/>
</dbReference>
<keyword evidence="9" id="KW-1185">Reference proteome</keyword>
<sequence>MKKTNSNQFTPLLLLLLTITVHKAACLTTTAAAEGCNSTRIGDCLTDDEFLMESETTRRLLAGRVTPITPPSIIPTKTPCNKDVYGSCPGQPNSYYTKRPCDYQNHCGRSGIVVACSIKNIPKVDPNFSQDRLVTVSNANDLNESRKGCRRTAFDDQLLLASIASLKFKFRVKPVIRDVHNCTSSSDVCFKTFNHPPSLGMLHTRRQETSSIQDSA</sequence>
<protein>
    <submittedName>
        <fullName evidence="8">Uncharacterized protein</fullName>
    </submittedName>
</protein>
<dbReference type="PANTHER" id="PTHR39112:SF1">
    <property type="entry name" value="PROTEIN RALF-LIKE 27"/>
    <property type="match status" value="1"/>
</dbReference>
<name>A0AAV6WDT9_9LAMI</name>
<proteinExistence type="inferred from homology"/>
<evidence type="ECO:0000256" key="5">
    <source>
        <dbReference type="ARBA" id="ARBA00022729"/>
    </source>
</evidence>
<keyword evidence="3" id="KW-0964">Secreted</keyword>
<feature type="signal peptide" evidence="7">
    <location>
        <begin position="1"/>
        <end position="26"/>
    </location>
</feature>
<evidence type="ECO:0000256" key="2">
    <source>
        <dbReference type="ARBA" id="ARBA00009178"/>
    </source>
</evidence>
<dbReference type="EMBL" id="WHWC01000016">
    <property type="protein sequence ID" value="KAG8366965.1"/>
    <property type="molecule type" value="Genomic_DNA"/>
</dbReference>